<dbReference type="SUPFAM" id="SSF51445">
    <property type="entry name" value="(Trans)glycosidases"/>
    <property type="match status" value="1"/>
</dbReference>
<gene>
    <name evidence="3" type="ORF">IMZ08_11065</name>
</gene>
<keyword evidence="1" id="KW-0812">Transmembrane</keyword>
<keyword evidence="1" id="KW-1133">Transmembrane helix</keyword>
<dbReference type="InterPro" id="IPR029070">
    <property type="entry name" value="Chitinase_insertion_sf"/>
</dbReference>
<proteinExistence type="predicted"/>
<dbReference type="RefSeq" id="WP_193536435.1">
    <property type="nucleotide sequence ID" value="NZ_JADCLJ010000020.1"/>
</dbReference>
<evidence type="ECO:0000313" key="3">
    <source>
        <dbReference type="EMBL" id="MBE4908597.1"/>
    </source>
</evidence>
<dbReference type="Proteomes" id="UP001516662">
    <property type="component" value="Unassembled WGS sequence"/>
</dbReference>
<dbReference type="EMBL" id="JADCLJ010000020">
    <property type="protein sequence ID" value="MBE4908597.1"/>
    <property type="molecule type" value="Genomic_DNA"/>
</dbReference>
<dbReference type="Pfam" id="PF07833">
    <property type="entry name" value="Cu_amine_oxidN1"/>
    <property type="match status" value="1"/>
</dbReference>
<organism evidence="3 4">
    <name type="scientific">Litchfieldia luteola</name>
    <dbReference type="NCBI Taxonomy" id="682179"/>
    <lineage>
        <taxon>Bacteria</taxon>
        <taxon>Bacillati</taxon>
        <taxon>Bacillota</taxon>
        <taxon>Bacilli</taxon>
        <taxon>Bacillales</taxon>
        <taxon>Bacillaceae</taxon>
        <taxon>Litchfieldia</taxon>
    </lineage>
</organism>
<dbReference type="InterPro" id="IPR017853">
    <property type="entry name" value="GH"/>
</dbReference>
<dbReference type="Gene3D" id="3.10.50.10">
    <property type="match status" value="1"/>
</dbReference>
<dbReference type="InterPro" id="IPR011583">
    <property type="entry name" value="Chitinase_II/V-like_cat"/>
</dbReference>
<dbReference type="SMART" id="SM00636">
    <property type="entry name" value="Glyco_18"/>
    <property type="match status" value="1"/>
</dbReference>
<dbReference type="InterPro" id="IPR012854">
    <property type="entry name" value="Cu_amine_oxidase-like_N"/>
</dbReference>
<accession>A0ABR9QJC3</accession>
<dbReference type="InterPro" id="IPR001223">
    <property type="entry name" value="Glyco_hydro18_cat"/>
</dbReference>
<keyword evidence="1" id="KW-0472">Membrane</keyword>
<evidence type="ECO:0000256" key="1">
    <source>
        <dbReference type="SAM" id="Phobius"/>
    </source>
</evidence>
<evidence type="ECO:0000259" key="2">
    <source>
        <dbReference type="PROSITE" id="PS51910"/>
    </source>
</evidence>
<dbReference type="PANTHER" id="PTHR46066:SF2">
    <property type="entry name" value="CHITINASE DOMAIN-CONTAINING PROTEIN 1"/>
    <property type="match status" value="1"/>
</dbReference>
<name>A0ABR9QJC3_9BACI</name>
<dbReference type="PROSITE" id="PS51910">
    <property type="entry name" value="GH18_2"/>
    <property type="match status" value="1"/>
</dbReference>
<keyword evidence="3" id="KW-0378">Hydrolase</keyword>
<dbReference type="PANTHER" id="PTHR46066">
    <property type="entry name" value="CHITINASE DOMAIN-CONTAINING PROTEIN 1 FAMILY MEMBER"/>
    <property type="match status" value="1"/>
</dbReference>
<feature type="transmembrane region" description="Helical" evidence="1">
    <location>
        <begin position="12"/>
        <end position="37"/>
    </location>
</feature>
<feature type="domain" description="GH18" evidence="2">
    <location>
        <begin position="246"/>
        <end position="582"/>
    </location>
</feature>
<sequence length="582" mass="67198">MSRIETHKQNGIKTSTIVVGLIASLVLISTSLFFFIYPFPSEEKVIYTSKEHPIIYKGEMIEEEALIKDNIVYLPLTFFKEHIDDSFVMDVETNSIIITTTDKVIQMPTDSLTYLVNEQPFKVEIPILLENEEIPYIALELLKNLYPVQIEHLEDSGVVIVRTHGEPILYGTVDAEQKVEELRLRSKTSLTSPYVAEVTEKEQIEIIREENSFYYVRKNNGVAGYLPKDSITLANTRIVTVEYERVKKTHPAIQWPINVTWEAVYSVNPDVKKLPQMPGVNVVSPTWFHLENNEGDISNLGSLDYVNWAKSRNYQVWGLFSNDFDPDKTHEAFKNYETRMKMVRQLLQYAEMYKLDGINIDIENVRSADGPLVTQFVREATPYFHQAGLIVSMDITFISGSEMWSKFYEREKLAEIVDYIMVMAYDEHWGTSPVAGSVASLPWVENNLKELLKVVPHDRLILGVPLYARIWKEQETEGGNIEVSSKAYSMDVIREWIEERNLTPNYDEATGQNYVEYRNEEEKATYKIWIEDELSLQKRGQLVHKYNLAGVATWSRFFANDLGWITLDESLNKLEATTEKSN</sequence>
<keyword evidence="4" id="KW-1185">Reference proteome</keyword>
<evidence type="ECO:0000313" key="4">
    <source>
        <dbReference type="Proteomes" id="UP001516662"/>
    </source>
</evidence>
<dbReference type="GO" id="GO:0016787">
    <property type="term" value="F:hydrolase activity"/>
    <property type="evidence" value="ECO:0007669"/>
    <property type="project" value="UniProtKB-KW"/>
</dbReference>
<reference evidence="3 4" key="1">
    <citation type="submission" date="2020-10" db="EMBL/GenBank/DDBJ databases">
        <title>Bacillus sp. HD4P25, an endophyte from a halophyte.</title>
        <authorList>
            <person name="Sun J.-Q."/>
        </authorList>
    </citation>
    <scope>NUCLEOTIDE SEQUENCE [LARGE SCALE GENOMIC DNA]</scope>
    <source>
        <strain evidence="3 4">YIM 93174</strain>
    </source>
</reference>
<comment type="caution">
    <text evidence="3">The sequence shown here is derived from an EMBL/GenBank/DDBJ whole genome shotgun (WGS) entry which is preliminary data.</text>
</comment>
<dbReference type="Pfam" id="PF00704">
    <property type="entry name" value="Glyco_hydro_18"/>
    <property type="match status" value="1"/>
</dbReference>
<dbReference type="Gene3D" id="3.20.20.80">
    <property type="entry name" value="Glycosidases"/>
    <property type="match status" value="1"/>
</dbReference>
<dbReference type="Gene3D" id="2.30.30.40">
    <property type="entry name" value="SH3 Domains"/>
    <property type="match status" value="1"/>
</dbReference>
<protein>
    <submittedName>
        <fullName evidence="3">Peptidoglycan hydrolase</fullName>
    </submittedName>
</protein>